<feature type="transmembrane region" description="Helical" evidence="1">
    <location>
        <begin position="195"/>
        <end position="214"/>
    </location>
</feature>
<keyword evidence="1" id="KW-0472">Membrane</keyword>
<feature type="transmembrane region" description="Helical" evidence="1">
    <location>
        <begin position="293"/>
        <end position="311"/>
    </location>
</feature>
<evidence type="ECO:0000256" key="1">
    <source>
        <dbReference type="SAM" id="Phobius"/>
    </source>
</evidence>
<sequence>MWRGPRRLRVGSLGAVLAFGCLLFAPERAGEQQDAQRRSGLALALPDLAPQPFSDLVKDMPIVVPAVCGPALAMLVAGLAAGKLQISPWGLCASQYFSAGMILAVCGGLMKELAEHGLRAALVLSLGFLTGISTMKAVKRFTETFADEATSEDNSAWPGGQLKSFPWPLVAAVAIDSLVDGLLLGMLGVETPRAVPMMAGATALEMGALGLSFATALRGHGRRAHFAGVLGMPLALVFGGCLGALAAAPLRSSPLAYTFMLSFGMAALLYLVTQELLPEAEERRQEVDKHSTTPLCLFAGYLFVLIIEVAME</sequence>
<dbReference type="AlphaFoldDB" id="A0A813IZP6"/>
<feature type="transmembrane region" description="Helical" evidence="1">
    <location>
        <begin position="62"/>
        <end position="82"/>
    </location>
</feature>
<proteinExistence type="predicted"/>
<keyword evidence="1" id="KW-0812">Transmembrane</keyword>
<name>A0A813IZP6_POLGL</name>
<keyword evidence="1" id="KW-1133">Transmembrane helix</keyword>
<feature type="transmembrane region" description="Helical" evidence="1">
    <location>
        <begin position="116"/>
        <end position="135"/>
    </location>
</feature>
<reference evidence="2" key="1">
    <citation type="submission" date="2021-02" db="EMBL/GenBank/DDBJ databases">
        <authorList>
            <person name="Dougan E. K."/>
            <person name="Rhodes N."/>
            <person name="Thang M."/>
            <person name="Chan C."/>
        </authorList>
    </citation>
    <scope>NUCLEOTIDE SEQUENCE</scope>
</reference>
<evidence type="ECO:0000313" key="2">
    <source>
        <dbReference type="EMBL" id="CAE8659764.1"/>
    </source>
</evidence>
<dbReference type="Proteomes" id="UP000626109">
    <property type="component" value="Unassembled WGS sequence"/>
</dbReference>
<evidence type="ECO:0000313" key="3">
    <source>
        <dbReference type="Proteomes" id="UP000626109"/>
    </source>
</evidence>
<feature type="transmembrane region" description="Helical" evidence="1">
    <location>
        <begin position="89"/>
        <end position="110"/>
    </location>
</feature>
<feature type="transmembrane region" description="Helical" evidence="1">
    <location>
        <begin position="254"/>
        <end position="272"/>
    </location>
</feature>
<dbReference type="EMBL" id="CAJNNW010016797">
    <property type="protein sequence ID" value="CAE8659764.1"/>
    <property type="molecule type" value="Genomic_DNA"/>
</dbReference>
<dbReference type="PROSITE" id="PS51257">
    <property type="entry name" value="PROKAR_LIPOPROTEIN"/>
    <property type="match status" value="1"/>
</dbReference>
<gene>
    <name evidence="2" type="ORF">PGLA2088_LOCUS13877</name>
</gene>
<organism evidence="2 3">
    <name type="scientific">Polarella glacialis</name>
    <name type="common">Dinoflagellate</name>
    <dbReference type="NCBI Taxonomy" id="89957"/>
    <lineage>
        <taxon>Eukaryota</taxon>
        <taxon>Sar</taxon>
        <taxon>Alveolata</taxon>
        <taxon>Dinophyceae</taxon>
        <taxon>Suessiales</taxon>
        <taxon>Suessiaceae</taxon>
        <taxon>Polarella</taxon>
    </lineage>
</organism>
<comment type="caution">
    <text evidence="2">The sequence shown here is derived from an EMBL/GenBank/DDBJ whole genome shotgun (WGS) entry which is preliminary data.</text>
</comment>
<accession>A0A813IZP6</accession>
<protein>
    <submittedName>
        <fullName evidence="2">Uncharacterized protein</fullName>
    </submittedName>
</protein>
<feature type="transmembrane region" description="Helical" evidence="1">
    <location>
        <begin position="226"/>
        <end position="248"/>
    </location>
</feature>